<feature type="region of interest" description="Disordered" evidence="1">
    <location>
        <begin position="79"/>
        <end position="124"/>
    </location>
</feature>
<organism evidence="2 3">
    <name type="scientific">Nelumbo nucifera</name>
    <name type="common">Sacred lotus</name>
    <dbReference type="NCBI Taxonomy" id="4432"/>
    <lineage>
        <taxon>Eukaryota</taxon>
        <taxon>Viridiplantae</taxon>
        <taxon>Streptophyta</taxon>
        <taxon>Embryophyta</taxon>
        <taxon>Tracheophyta</taxon>
        <taxon>Spermatophyta</taxon>
        <taxon>Magnoliopsida</taxon>
        <taxon>Proteales</taxon>
        <taxon>Nelumbonaceae</taxon>
        <taxon>Nelumbo</taxon>
    </lineage>
</organism>
<feature type="compositionally biased region" description="Basic and acidic residues" evidence="1">
    <location>
        <begin position="192"/>
        <end position="212"/>
    </location>
</feature>
<feature type="compositionally biased region" description="Basic and acidic residues" evidence="1">
    <location>
        <begin position="79"/>
        <end position="89"/>
    </location>
</feature>
<reference evidence="2 3" key="1">
    <citation type="journal article" date="2020" name="Mol. Biol. Evol.">
        <title>Distinct Expression and Methylation Patterns for Genes with Different Fates following a Single Whole-Genome Duplication in Flowering Plants.</title>
        <authorList>
            <person name="Shi T."/>
            <person name="Rahmani R.S."/>
            <person name="Gugger P.F."/>
            <person name="Wang M."/>
            <person name="Li H."/>
            <person name="Zhang Y."/>
            <person name="Li Z."/>
            <person name="Wang Q."/>
            <person name="Van de Peer Y."/>
            <person name="Marchal K."/>
            <person name="Chen J."/>
        </authorList>
    </citation>
    <scope>NUCLEOTIDE SEQUENCE [LARGE SCALE GENOMIC DNA]</scope>
    <source>
        <tissue evidence="2">Leaf</tissue>
    </source>
</reference>
<feature type="compositionally biased region" description="Basic and acidic residues" evidence="1">
    <location>
        <begin position="100"/>
        <end position="120"/>
    </location>
</feature>
<evidence type="ECO:0000313" key="3">
    <source>
        <dbReference type="Proteomes" id="UP000607653"/>
    </source>
</evidence>
<feature type="region of interest" description="Disordered" evidence="1">
    <location>
        <begin position="249"/>
        <end position="276"/>
    </location>
</feature>
<gene>
    <name evidence="2" type="ORF">HUJ06_009718</name>
</gene>
<feature type="compositionally biased region" description="Basic and acidic residues" evidence="1">
    <location>
        <begin position="305"/>
        <end position="322"/>
    </location>
</feature>
<accession>A0A822YED9</accession>
<dbReference type="PANTHER" id="PTHR34684:SF1">
    <property type="entry name" value="OS08G0192200 PROTEIN"/>
    <property type="match status" value="1"/>
</dbReference>
<feature type="region of interest" description="Disordered" evidence="1">
    <location>
        <begin position="163"/>
        <end position="216"/>
    </location>
</feature>
<feature type="compositionally biased region" description="Basic residues" evidence="1">
    <location>
        <begin position="323"/>
        <end position="353"/>
    </location>
</feature>
<feature type="compositionally biased region" description="Basic and acidic residues" evidence="1">
    <location>
        <begin position="167"/>
        <end position="181"/>
    </location>
</feature>
<dbReference type="AlphaFoldDB" id="A0A822YED9"/>
<evidence type="ECO:0000256" key="1">
    <source>
        <dbReference type="SAM" id="MobiDB-lite"/>
    </source>
</evidence>
<dbReference type="EMBL" id="DUZY01000003">
    <property type="protein sequence ID" value="DAD30867.1"/>
    <property type="molecule type" value="Genomic_DNA"/>
</dbReference>
<dbReference type="PANTHER" id="PTHR34684">
    <property type="entry name" value="OS08G0192200 PROTEIN"/>
    <property type="match status" value="1"/>
</dbReference>
<keyword evidence="3" id="KW-1185">Reference proteome</keyword>
<comment type="caution">
    <text evidence="2">The sequence shown here is derived from an EMBL/GenBank/DDBJ whole genome shotgun (WGS) entry which is preliminary data.</text>
</comment>
<dbReference type="Proteomes" id="UP000607653">
    <property type="component" value="Unassembled WGS sequence"/>
</dbReference>
<protein>
    <submittedName>
        <fullName evidence="2">Uncharacterized protein</fullName>
    </submittedName>
</protein>
<proteinExistence type="predicted"/>
<name>A0A822YED9_NELNU</name>
<evidence type="ECO:0000313" key="2">
    <source>
        <dbReference type="EMBL" id="DAD30867.1"/>
    </source>
</evidence>
<feature type="region of interest" description="Disordered" evidence="1">
    <location>
        <begin position="292"/>
        <end position="353"/>
    </location>
</feature>
<sequence length="353" mass="40762">MDLETENQIAAILMKDAAELRRQAEKEGVLAYLRQPKVRGRPNARFLTATVLGVQQANRAAEVNEMWRVRQKELELDDRLKERSRDKSSSRRKHGNYNGFDKRKHGDCSDTVRRHEETGKNVDPLCTSSKRVVEECYSSDEGSLRDEEVEEFLHSRVKRGRGAVGSRLDDRLKERSRDKSSSRRKHGNYNGFDKRKHGDCSDTVRRHEETGKNVDPLCTSSKRVVEECYSSDEGSLRDEEVEEFLHSRVKRGRGAVGSRVDETGPYLQPSSCSNSKDKLLASSDVRLKEEWEHRVLGPEKPSFLKSHESSEDEPDRKISENSKKHHSKSKHLSKKDKCRKKKKEQKSKHRHRS</sequence>